<proteinExistence type="predicted"/>
<dbReference type="SUPFAM" id="SSF52540">
    <property type="entry name" value="P-loop containing nucleoside triphosphate hydrolases"/>
    <property type="match status" value="1"/>
</dbReference>
<evidence type="ECO:0000259" key="1">
    <source>
        <dbReference type="Pfam" id="PF13304"/>
    </source>
</evidence>
<dbReference type="GO" id="GO:0016887">
    <property type="term" value="F:ATP hydrolysis activity"/>
    <property type="evidence" value="ECO:0007669"/>
    <property type="project" value="InterPro"/>
</dbReference>
<dbReference type="InterPro" id="IPR014555">
    <property type="entry name" value="RecF-like"/>
</dbReference>
<dbReference type="PIRSF" id="PIRSF029347">
    <property type="entry name" value="RecF"/>
    <property type="match status" value="1"/>
</dbReference>
<dbReference type="EMBL" id="JACDUM010000003">
    <property type="protein sequence ID" value="MBA2860856.1"/>
    <property type="molecule type" value="Genomic_DNA"/>
</dbReference>
<dbReference type="Gene3D" id="3.40.50.300">
    <property type="entry name" value="P-loop containing nucleotide triphosphate hydrolases"/>
    <property type="match status" value="2"/>
</dbReference>
<dbReference type="PANTHER" id="PTHR40396">
    <property type="entry name" value="ATPASE-LIKE PROTEIN"/>
    <property type="match status" value="1"/>
</dbReference>
<protein>
    <submittedName>
        <fullName evidence="2">Putative ATPase</fullName>
    </submittedName>
</protein>
<organism evidence="2 3">
    <name type="scientific">Methanococcus maripaludis</name>
    <name type="common">Methanococcus deltae</name>
    <dbReference type="NCBI Taxonomy" id="39152"/>
    <lineage>
        <taxon>Archaea</taxon>
        <taxon>Methanobacteriati</taxon>
        <taxon>Methanobacteriota</taxon>
        <taxon>Methanomada group</taxon>
        <taxon>Methanococci</taxon>
        <taxon>Methanococcales</taxon>
        <taxon>Methanococcaceae</taxon>
        <taxon>Methanococcus</taxon>
    </lineage>
</organism>
<evidence type="ECO:0000313" key="2">
    <source>
        <dbReference type="EMBL" id="MBA2860856.1"/>
    </source>
</evidence>
<dbReference type="Pfam" id="PF13304">
    <property type="entry name" value="AAA_21"/>
    <property type="match status" value="1"/>
</dbReference>
<dbReference type="InterPro" id="IPR003959">
    <property type="entry name" value="ATPase_AAA_core"/>
</dbReference>
<sequence>MMIKKIKVSNFKSFGEEEITFDNFNVIVGPNSAGKSNFVEIFKFLTDVSKYGLENAVSMQGGFELLKNVILPKEQEIGFEIYYQNGAGKLIPDNRILEITEIIYKFKIRKNNGTNKIEVVDDEVTQRGKLYSVDKSLMSKIINKESGFKLDEKDKKFLTDINAKLTNKDGMISTDYKDNEYLQSGDIYPIVRMFELFSSKDEYKLILEMPQMFYLPPTIYFDGIAIYDFDPKLPKKAVPITGKTELEKDGSNLAIVIKQLFKNERNERKFYNLIKKLLPAINRIDVDKSADKRMFFNVCEEHHSERMPSCFISDGTINIIAMIIALFFEDNMLVIIEEPERNLHPKLMSKLVGLLRDASRNKQIILTTHNPELVKYAGLDSLIFISRNKLGCSQLKKVSKDDKFIKSFLGNHVGLDKIYIENLLENRD</sequence>
<dbReference type="PANTHER" id="PTHR40396:SF1">
    <property type="entry name" value="ATPASE AAA-TYPE CORE DOMAIN-CONTAINING PROTEIN"/>
    <property type="match status" value="1"/>
</dbReference>
<dbReference type="Proteomes" id="UP000568063">
    <property type="component" value="Unassembled WGS sequence"/>
</dbReference>
<dbReference type="InterPro" id="IPR027417">
    <property type="entry name" value="P-loop_NTPase"/>
</dbReference>
<dbReference type="AlphaFoldDB" id="A0A7J9PDQ1"/>
<dbReference type="RefSeq" id="WP_181522012.1">
    <property type="nucleotide sequence ID" value="NZ_JACDUM010000003.1"/>
</dbReference>
<evidence type="ECO:0000313" key="3">
    <source>
        <dbReference type="Proteomes" id="UP000568063"/>
    </source>
</evidence>
<accession>A0A7J9PDQ1</accession>
<feature type="domain" description="ATPase AAA-type core" evidence="1">
    <location>
        <begin position="24"/>
        <end position="374"/>
    </location>
</feature>
<reference evidence="2 3" key="1">
    <citation type="submission" date="2020-07" db="EMBL/GenBank/DDBJ databases">
        <title>Genomic Encyclopedia of Type Strains, Phase IV (KMG-V): Genome sequencing to study the core and pangenomes of soil and plant-associated prokaryotes.</title>
        <authorList>
            <person name="Whitman W."/>
        </authorList>
    </citation>
    <scope>NUCLEOTIDE SEQUENCE [LARGE SCALE GENOMIC DNA]</scope>
    <source>
        <strain evidence="2 3">C9</strain>
    </source>
</reference>
<comment type="caution">
    <text evidence="2">The sequence shown here is derived from an EMBL/GenBank/DDBJ whole genome shotgun (WGS) entry which is preliminary data.</text>
</comment>
<name>A0A7J9PDQ1_METMI</name>
<dbReference type="GO" id="GO:0005524">
    <property type="term" value="F:ATP binding"/>
    <property type="evidence" value="ECO:0007669"/>
    <property type="project" value="InterPro"/>
</dbReference>
<gene>
    <name evidence="2" type="ORF">HNP91_001687</name>
</gene>